<gene>
    <name evidence="2" type="ORF">I2I01_11125</name>
</gene>
<name>A0A931BGU2_9BACT</name>
<feature type="transmembrane region" description="Helical" evidence="1">
    <location>
        <begin position="167"/>
        <end position="188"/>
    </location>
</feature>
<feature type="transmembrane region" description="Helical" evidence="1">
    <location>
        <begin position="112"/>
        <end position="129"/>
    </location>
</feature>
<accession>A0A931BGU2</accession>
<protein>
    <submittedName>
        <fullName evidence="2">Uncharacterized protein</fullName>
    </submittedName>
</protein>
<keyword evidence="1" id="KW-0812">Transmembrane</keyword>
<proteinExistence type="predicted"/>
<evidence type="ECO:0000313" key="2">
    <source>
        <dbReference type="EMBL" id="MBF9142191.1"/>
    </source>
</evidence>
<dbReference type="Proteomes" id="UP000645610">
    <property type="component" value="Unassembled WGS sequence"/>
</dbReference>
<dbReference type="RefSeq" id="WP_196286510.1">
    <property type="nucleotide sequence ID" value="NZ_JADQDP010000002.1"/>
</dbReference>
<keyword evidence="1" id="KW-1133">Transmembrane helix</keyword>
<evidence type="ECO:0000256" key="1">
    <source>
        <dbReference type="SAM" id="Phobius"/>
    </source>
</evidence>
<evidence type="ECO:0000313" key="3">
    <source>
        <dbReference type="Proteomes" id="UP000645610"/>
    </source>
</evidence>
<sequence length="190" mass="21410">MTITFNLLMIGVSVFSWFYKTPKQARLFESMLLTVNEQGVTRTQLNTPTKHLNSNEIVRIEHFPTGEFVIKGANKLDTVWMPAQVEAPQQLAQELQQLGPVLTPPAPAWYKSYASLLGLLMLPLLYFFITSSNKIVAVVLGTVSIGSVGYSYWLMQRSKDIDQRLKRYSHLSVLVLVWLVALLVSKLLPG</sequence>
<keyword evidence="3" id="KW-1185">Reference proteome</keyword>
<dbReference type="EMBL" id="JADQDP010000002">
    <property type="protein sequence ID" value="MBF9142191.1"/>
    <property type="molecule type" value="Genomic_DNA"/>
</dbReference>
<organism evidence="2 3">
    <name type="scientific">Hymenobacter properus</name>
    <dbReference type="NCBI Taxonomy" id="2791026"/>
    <lineage>
        <taxon>Bacteria</taxon>
        <taxon>Pseudomonadati</taxon>
        <taxon>Bacteroidota</taxon>
        <taxon>Cytophagia</taxon>
        <taxon>Cytophagales</taxon>
        <taxon>Hymenobacteraceae</taxon>
        <taxon>Hymenobacter</taxon>
    </lineage>
</organism>
<feature type="transmembrane region" description="Helical" evidence="1">
    <location>
        <begin position="135"/>
        <end position="155"/>
    </location>
</feature>
<keyword evidence="1" id="KW-0472">Membrane</keyword>
<dbReference type="AlphaFoldDB" id="A0A931BGU2"/>
<comment type="caution">
    <text evidence="2">The sequence shown here is derived from an EMBL/GenBank/DDBJ whole genome shotgun (WGS) entry which is preliminary data.</text>
</comment>
<reference evidence="2 3" key="1">
    <citation type="submission" date="2020-11" db="EMBL/GenBank/DDBJ databases">
        <authorList>
            <person name="Kim M.K."/>
        </authorList>
    </citation>
    <scope>NUCLEOTIDE SEQUENCE [LARGE SCALE GENOMIC DNA]</scope>
    <source>
        <strain evidence="2 3">BT439</strain>
    </source>
</reference>